<protein>
    <submittedName>
        <fullName evidence="1">Uncharacterized protein</fullName>
    </submittedName>
</protein>
<reference evidence="1" key="1">
    <citation type="submission" date="2020-03" db="EMBL/GenBank/DDBJ databases">
        <authorList>
            <person name="Chebbi M.A."/>
            <person name="Drezen J.M."/>
        </authorList>
    </citation>
    <scope>NUCLEOTIDE SEQUENCE</scope>
    <source>
        <tissue evidence="1">Whole body</tissue>
    </source>
</reference>
<sequence length="86" mass="10042">MVLNKGFYEKPLSILTKSLPADNHNEDFEDIKYGVQHLPSYSDPRISRPKLVNTNFMYYSTDKGLIFFTITINILYLDKVIKIKIL</sequence>
<gene>
    <name evidence="1" type="ORF">G9C98_003094</name>
</gene>
<accession>A0A8J5QL71</accession>
<proteinExistence type="predicted"/>
<name>A0A8J5QL71_9HYME</name>
<comment type="caution">
    <text evidence="1">The sequence shown here is derived from an EMBL/GenBank/DDBJ whole genome shotgun (WGS) entry which is preliminary data.</text>
</comment>
<dbReference type="EMBL" id="JAAOIC020000052">
    <property type="protein sequence ID" value="KAG8035968.1"/>
    <property type="molecule type" value="Genomic_DNA"/>
</dbReference>
<keyword evidence="2" id="KW-1185">Reference proteome</keyword>
<evidence type="ECO:0000313" key="2">
    <source>
        <dbReference type="Proteomes" id="UP000729913"/>
    </source>
</evidence>
<reference evidence="1" key="2">
    <citation type="submission" date="2021-04" db="EMBL/GenBank/DDBJ databases">
        <title>Genome-wide patterns of bracovirus chromosomal integration into multiple host tissues during parasitism.</title>
        <authorList>
            <person name="Chebbi M.A.C."/>
        </authorList>
    </citation>
    <scope>NUCLEOTIDE SEQUENCE</scope>
    <source>
        <tissue evidence="1">Whole body</tissue>
    </source>
</reference>
<organism evidence="1 2">
    <name type="scientific">Cotesia typhae</name>
    <dbReference type="NCBI Taxonomy" id="2053667"/>
    <lineage>
        <taxon>Eukaryota</taxon>
        <taxon>Metazoa</taxon>
        <taxon>Ecdysozoa</taxon>
        <taxon>Arthropoda</taxon>
        <taxon>Hexapoda</taxon>
        <taxon>Insecta</taxon>
        <taxon>Pterygota</taxon>
        <taxon>Neoptera</taxon>
        <taxon>Endopterygota</taxon>
        <taxon>Hymenoptera</taxon>
        <taxon>Apocrita</taxon>
        <taxon>Ichneumonoidea</taxon>
        <taxon>Braconidae</taxon>
        <taxon>Microgastrinae</taxon>
        <taxon>Cotesia</taxon>
    </lineage>
</organism>
<dbReference type="Proteomes" id="UP000729913">
    <property type="component" value="Unassembled WGS sequence"/>
</dbReference>
<evidence type="ECO:0000313" key="1">
    <source>
        <dbReference type="EMBL" id="KAG8035968.1"/>
    </source>
</evidence>
<dbReference type="AlphaFoldDB" id="A0A8J5QL71"/>